<dbReference type="NCBIfam" id="NF008525">
    <property type="entry name" value="PRK11460.1"/>
    <property type="match status" value="1"/>
</dbReference>
<dbReference type="Proteomes" id="UP000260665">
    <property type="component" value="Unassembled WGS sequence"/>
</dbReference>
<dbReference type="RefSeq" id="WP_117179730.1">
    <property type="nucleotide sequence ID" value="NZ_QFZK01000018.1"/>
</dbReference>
<dbReference type="Pfam" id="PF02230">
    <property type="entry name" value="Abhydrolase_2"/>
    <property type="match status" value="1"/>
</dbReference>
<accession>A0A3E1R9D3</accession>
<proteinExistence type="inferred from homology"/>
<dbReference type="EMBL" id="QFZK01000018">
    <property type="protein sequence ID" value="RFO95290.1"/>
    <property type="molecule type" value="Genomic_DNA"/>
</dbReference>
<dbReference type="OrthoDB" id="9801763at2"/>
<comment type="caution">
    <text evidence="4">The sequence shown here is derived from an EMBL/GenBank/DDBJ whole genome shotgun (WGS) entry which is preliminary data.</text>
</comment>
<name>A0A3E1R9D3_9BURK</name>
<dbReference type="AlphaFoldDB" id="A0A3E1R9D3"/>
<dbReference type="InterPro" id="IPR029058">
    <property type="entry name" value="AB_hydrolase_fold"/>
</dbReference>
<evidence type="ECO:0000256" key="2">
    <source>
        <dbReference type="ARBA" id="ARBA00022801"/>
    </source>
</evidence>
<gene>
    <name evidence="4" type="ORF">DIC66_18840</name>
</gene>
<dbReference type="PANTHER" id="PTHR10655:SF17">
    <property type="entry name" value="LYSOPHOSPHOLIPASE-LIKE PROTEIN 1"/>
    <property type="match status" value="1"/>
</dbReference>
<evidence type="ECO:0000313" key="5">
    <source>
        <dbReference type="Proteomes" id="UP000260665"/>
    </source>
</evidence>
<protein>
    <submittedName>
        <fullName evidence="4">Esterase</fullName>
    </submittedName>
</protein>
<evidence type="ECO:0000256" key="1">
    <source>
        <dbReference type="ARBA" id="ARBA00006499"/>
    </source>
</evidence>
<dbReference type="PANTHER" id="PTHR10655">
    <property type="entry name" value="LYSOPHOSPHOLIPASE-RELATED"/>
    <property type="match status" value="1"/>
</dbReference>
<dbReference type="GO" id="GO:0016787">
    <property type="term" value="F:hydrolase activity"/>
    <property type="evidence" value="ECO:0007669"/>
    <property type="project" value="UniProtKB-KW"/>
</dbReference>
<dbReference type="Gene3D" id="3.40.50.1820">
    <property type="entry name" value="alpha/beta hydrolase"/>
    <property type="match status" value="1"/>
</dbReference>
<keyword evidence="2" id="KW-0378">Hydrolase</keyword>
<keyword evidence="5" id="KW-1185">Reference proteome</keyword>
<evidence type="ECO:0000313" key="4">
    <source>
        <dbReference type="EMBL" id="RFO95290.1"/>
    </source>
</evidence>
<dbReference type="InterPro" id="IPR003140">
    <property type="entry name" value="PLipase/COase/thioEstase"/>
</dbReference>
<dbReference type="SUPFAM" id="SSF53474">
    <property type="entry name" value="alpha/beta-Hydrolases"/>
    <property type="match status" value="1"/>
</dbReference>
<feature type="domain" description="Phospholipase/carboxylesterase/thioesterase" evidence="3">
    <location>
        <begin position="5"/>
        <end position="198"/>
    </location>
</feature>
<comment type="similarity">
    <text evidence="1">Belongs to the AB hydrolase superfamily. AB hydrolase 2 family.</text>
</comment>
<organism evidence="4 5">
    <name type="scientific">Rhodoferax lacus</name>
    <dbReference type="NCBI Taxonomy" id="2184758"/>
    <lineage>
        <taxon>Bacteria</taxon>
        <taxon>Pseudomonadati</taxon>
        <taxon>Pseudomonadota</taxon>
        <taxon>Betaproteobacteria</taxon>
        <taxon>Burkholderiales</taxon>
        <taxon>Comamonadaceae</taxon>
        <taxon>Rhodoferax</taxon>
    </lineage>
</organism>
<reference evidence="4 5" key="1">
    <citation type="submission" date="2018-05" db="EMBL/GenBank/DDBJ databases">
        <title>Rhodoferax soyangensis sp.nov., isolated from an oligotrophic freshwater lake.</title>
        <authorList>
            <person name="Park M."/>
        </authorList>
    </citation>
    <scope>NUCLEOTIDE SEQUENCE [LARGE SCALE GENOMIC DNA]</scope>
    <source>
        <strain evidence="4 5">IMCC26218</strain>
    </source>
</reference>
<sequence>MPASIVIQKPAGAARQLILLFHGVGSNAQDLVPVGQQFAARFPEAMVVSLEGLQPSDFGQGRQWFSVAGITEESRPARIAAVMPAFQALIAQLQQTSGVSADKTTLIGFSQGSIMSLESTQKAPALAGHVIAFSGRFAGAPHVAPVGTAIHLIHGDADAVISVDQSRNAAKQLQALGASVSLDIEPGMGHGINAHMMSLALGKLPAQE</sequence>
<dbReference type="InterPro" id="IPR050565">
    <property type="entry name" value="LYPA1-2/EST-like"/>
</dbReference>
<evidence type="ECO:0000259" key="3">
    <source>
        <dbReference type="Pfam" id="PF02230"/>
    </source>
</evidence>